<feature type="compositionally biased region" description="Polar residues" evidence="5">
    <location>
        <begin position="1049"/>
        <end position="1064"/>
    </location>
</feature>
<dbReference type="STRING" id="888268.A0A1E5VHG5"/>
<feature type="compositionally biased region" description="Basic and acidic residues" evidence="5">
    <location>
        <begin position="640"/>
        <end position="652"/>
    </location>
</feature>
<dbReference type="FunFam" id="1.20.1050.10:FF:000042">
    <property type="entry name" value="Glutathione S-transferase F9"/>
    <property type="match status" value="1"/>
</dbReference>
<evidence type="ECO:0000313" key="8">
    <source>
        <dbReference type="Proteomes" id="UP000095767"/>
    </source>
</evidence>
<dbReference type="GO" id="GO:0043295">
    <property type="term" value="F:glutathione binding"/>
    <property type="evidence" value="ECO:0007669"/>
    <property type="project" value="TreeGrafter"/>
</dbReference>
<proteinExistence type="predicted"/>
<dbReference type="PROSITE" id="PS50405">
    <property type="entry name" value="GST_CTER"/>
    <property type="match status" value="1"/>
</dbReference>
<dbReference type="SUPFAM" id="SSF47616">
    <property type="entry name" value="GST C-terminal domain-like"/>
    <property type="match status" value="1"/>
</dbReference>
<feature type="compositionally biased region" description="Low complexity" evidence="5">
    <location>
        <begin position="287"/>
        <end position="302"/>
    </location>
</feature>
<keyword evidence="4" id="KW-0175">Coiled coil</keyword>
<dbReference type="InterPro" id="IPR040079">
    <property type="entry name" value="Glutathione_S-Trfase"/>
</dbReference>
<dbReference type="AlphaFoldDB" id="A0A1E5VHG5"/>
<feature type="compositionally biased region" description="Polar residues" evidence="5">
    <location>
        <begin position="839"/>
        <end position="858"/>
    </location>
</feature>
<dbReference type="Pfam" id="PF00043">
    <property type="entry name" value="GST_C"/>
    <property type="match status" value="1"/>
</dbReference>
<dbReference type="CDD" id="cd03187">
    <property type="entry name" value="GST_C_Phi"/>
    <property type="match status" value="1"/>
</dbReference>
<feature type="region of interest" description="Disordered" evidence="5">
    <location>
        <begin position="228"/>
        <end position="1081"/>
    </location>
</feature>
<gene>
    <name evidence="7" type="ORF">BAE44_0014466</name>
</gene>
<feature type="region of interest" description="Disordered" evidence="5">
    <location>
        <begin position="1"/>
        <end position="27"/>
    </location>
</feature>
<dbReference type="PANTHER" id="PTHR43900">
    <property type="entry name" value="GLUTATHIONE S-TRANSFERASE RHO"/>
    <property type="match status" value="1"/>
</dbReference>
<dbReference type="OrthoDB" id="249703at2759"/>
<evidence type="ECO:0000256" key="1">
    <source>
        <dbReference type="ARBA" id="ARBA00012452"/>
    </source>
</evidence>
<feature type="compositionally biased region" description="Polar residues" evidence="5">
    <location>
        <begin position="251"/>
        <end position="267"/>
    </location>
</feature>
<feature type="compositionally biased region" description="Polar residues" evidence="5">
    <location>
        <begin position="806"/>
        <end position="829"/>
    </location>
</feature>
<feature type="compositionally biased region" description="Polar residues" evidence="5">
    <location>
        <begin position="319"/>
        <end position="329"/>
    </location>
</feature>
<comment type="caution">
    <text evidence="7">The sequence shown here is derived from an EMBL/GenBank/DDBJ whole genome shotgun (WGS) entry which is preliminary data.</text>
</comment>
<dbReference type="InterPro" id="IPR036282">
    <property type="entry name" value="Glutathione-S-Trfase_C_sf"/>
</dbReference>
<feature type="compositionally biased region" description="Polar residues" evidence="5">
    <location>
        <begin position="967"/>
        <end position="977"/>
    </location>
</feature>
<feature type="compositionally biased region" description="Polar residues" evidence="5">
    <location>
        <begin position="481"/>
        <end position="494"/>
    </location>
</feature>
<dbReference type="GO" id="GO:0006749">
    <property type="term" value="P:glutathione metabolic process"/>
    <property type="evidence" value="ECO:0007669"/>
    <property type="project" value="TreeGrafter"/>
</dbReference>
<dbReference type="GO" id="GO:0004364">
    <property type="term" value="F:glutathione transferase activity"/>
    <property type="evidence" value="ECO:0007669"/>
    <property type="project" value="UniProtKB-EC"/>
</dbReference>
<feature type="compositionally biased region" description="Polar residues" evidence="5">
    <location>
        <begin position="443"/>
        <end position="457"/>
    </location>
</feature>
<feature type="compositionally biased region" description="Polar residues" evidence="5">
    <location>
        <begin position="758"/>
        <end position="767"/>
    </location>
</feature>
<feature type="compositionally biased region" description="Polar residues" evidence="5">
    <location>
        <begin position="990"/>
        <end position="1008"/>
    </location>
</feature>
<feature type="compositionally biased region" description="Basic and acidic residues" evidence="5">
    <location>
        <begin position="331"/>
        <end position="340"/>
    </location>
</feature>
<feature type="compositionally biased region" description="Basic and acidic residues" evidence="5">
    <location>
        <begin position="1023"/>
        <end position="1048"/>
    </location>
</feature>
<feature type="compositionally biased region" description="Basic and acidic residues" evidence="5">
    <location>
        <begin position="872"/>
        <end position="906"/>
    </location>
</feature>
<evidence type="ECO:0000256" key="4">
    <source>
        <dbReference type="SAM" id="Coils"/>
    </source>
</evidence>
<dbReference type="InterPro" id="IPR004046">
    <property type="entry name" value="GST_C"/>
</dbReference>
<feature type="compositionally biased region" description="Polar residues" evidence="5">
    <location>
        <begin position="923"/>
        <end position="957"/>
    </location>
</feature>
<dbReference type="PANTHER" id="PTHR43900:SF95">
    <property type="entry name" value="GLUTATHIONE TRANSFERASE"/>
    <property type="match status" value="1"/>
</dbReference>
<feature type="compositionally biased region" description="Basic and acidic residues" evidence="5">
    <location>
        <begin position="680"/>
        <end position="712"/>
    </location>
</feature>
<dbReference type="InterPro" id="IPR010987">
    <property type="entry name" value="Glutathione-S-Trfase_C-like"/>
</dbReference>
<feature type="compositionally biased region" description="Polar residues" evidence="5">
    <location>
        <begin position="275"/>
        <end position="286"/>
    </location>
</feature>
<keyword evidence="2 7" id="KW-0808">Transferase</keyword>
<dbReference type="Gene3D" id="1.20.1050.10">
    <property type="match status" value="1"/>
</dbReference>
<feature type="coiled-coil region" evidence="4">
    <location>
        <begin position="85"/>
        <end position="112"/>
    </location>
</feature>
<dbReference type="EMBL" id="LWDX02039553">
    <property type="protein sequence ID" value="OEL24515.1"/>
    <property type="molecule type" value="Genomic_DNA"/>
</dbReference>
<evidence type="ECO:0000313" key="7">
    <source>
        <dbReference type="EMBL" id="OEL24515.1"/>
    </source>
</evidence>
<feature type="compositionally biased region" description="Basic and acidic residues" evidence="5">
    <location>
        <begin position="1067"/>
        <end position="1081"/>
    </location>
</feature>
<name>A0A1E5VHG5_9POAL</name>
<accession>A0A1E5VHG5</accession>
<feature type="domain" description="GST C-terminal" evidence="6">
    <location>
        <begin position="51"/>
        <end position="190"/>
    </location>
</feature>
<dbReference type="Proteomes" id="UP000095767">
    <property type="component" value="Unassembled WGS sequence"/>
</dbReference>
<organism evidence="7 8">
    <name type="scientific">Dichanthelium oligosanthes</name>
    <dbReference type="NCBI Taxonomy" id="888268"/>
    <lineage>
        <taxon>Eukaryota</taxon>
        <taxon>Viridiplantae</taxon>
        <taxon>Streptophyta</taxon>
        <taxon>Embryophyta</taxon>
        <taxon>Tracheophyta</taxon>
        <taxon>Spermatophyta</taxon>
        <taxon>Magnoliopsida</taxon>
        <taxon>Liliopsida</taxon>
        <taxon>Poales</taxon>
        <taxon>Poaceae</taxon>
        <taxon>PACMAD clade</taxon>
        <taxon>Panicoideae</taxon>
        <taxon>Panicodae</taxon>
        <taxon>Paniceae</taxon>
        <taxon>Dichantheliinae</taxon>
        <taxon>Dichanthelium</taxon>
    </lineage>
</organism>
<keyword evidence="8" id="KW-1185">Reference proteome</keyword>
<evidence type="ECO:0000256" key="2">
    <source>
        <dbReference type="ARBA" id="ARBA00022679"/>
    </source>
</evidence>
<reference evidence="7 8" key="1">
    <citation type="submission" date="2016-09" db="EMBL/GenBank/DDBJ databases">
        <title>The draft genome of Dichanthelium oligosanthes: A C3 panicoid grass species.</title>
        <authorList>
            <person name="Studer A.J."/>
            <person name="Schnable J.C."/>
            <person name="Brutnell T.P."/>
        </authorList>
    </citation>
    <scope>NUCLEOTIDE SEQUENCE [LARGE SCALE GENOMIC DNA]</scope>
    <source>
        <strain evidence="8">cv. Kellogg 1175</strain>
        <tissue evidence="7">Leaf</tissue>
    </source>
</reference>
<feature type="compositionally biased region" description="Basic and acidic residues" evidence="5">
    <location>
        <begin position="495"/>
        <end position="508"/>
    </location>
</feature>
<feature type="compositionally biased region" description="Polar residues" evidence="5">
    <location>
        <begin position="547"/>
        <end position="560"/>
    </location>
</feature>
<dbReference type="SFLD" id="SFLDG00358">
    <property type="entry name" value="Main_(cytGST)"/>
    <property type="match status" value="1"/>
</dbReference>
<feature type="compositionally biased region" description="Basic and acidic residues" evidence="5">
    <location>
        <begin position="240"/>
        <end position="250"/>
    </location>
</feature>
<dbReference type="InterPro" id="IPR034347">
    <property type="entry name" value="GST_Phi_C"/>
</dbReference>
<sequence length="1081" mass="118039">MAPKPAVSWRRRPETTSPSIDDTPPPDSRAICRYLAETYEHQGYPFLLGKDVLERASIEQWLRNEEHAFDPPSRALFCHIAFPLHDEDDDNNEDINREKRKLEEVLEVYEQRLGESDYLAGNKFTLADLVHLPGTHHVITSERFAYLYDSRKNVQKWWNRISARDSWQQVLKDMRTVEEEHRKEEHEKQQQQWQTAHLPQFGVHDIHISHRQQEGTKSQRVLVAPPSTGTIITSIPPAPQEHENTSDHKPSTSIQRNQGGFFTTNEKPQPPPKQTDYTTQEPPSSVQSTKSSFFTQPSTPTTGKTYQRTDQKPSHKDASSPSKTSQISPKETPDKTHLSDFFKVSGYKHEAGSLAKPQASSKIPGARQTSEAVAPDKSSPGSAKSPHRITETDYSESESKPFGVRPQVDKRDTHKLQTPYGKPPEQRVADSSVGPEAGEKQKSTMSTPYAQVETAKQSIHAGSRAIAKGATEADQDRAPSSRAQEVQSGVQDAQRQAKDGIDENERFSTKRLRRMFNPDAPDSQDPAMEEEASAISSDVYDREKHTTTVPANKMSSSPPTGTRAPYTPEIADERRATSPPNGVPYNDRATAGPEKTPPVQQVPPAAPSTDKLAKTEGADTRAPQQTPTDARSGSALVQRADPRARVINDEQIYKSSTMGRKAPEATRKASDSQGTSEVILDTRGKGHEEIPGFRDTGNRDATKKSVIDKRTAELTSGSQQITEPIKGVSPTSSGTPGDKSTRAATAAPNAAVPAPVQEPTSGGQNASAVLREGNLDASGKNEAAKPSPGDPRSMLPATPGRLAPNPDTQFRDTSGQFLKPSPQVSFLSDTRNEKAGIAETSQTSLVLPNDQPGMQASRNAGAASSVPPPVKSPEDNNKTYKEEAATQELPRDQSRTQLAENKKQGDDAAPTTRIGKREDGDSLANTSGNNTIQAQGTTNDVPSKLQIQSDQNKSQLSKDGGKKTKETANSPSLSTSKEVLPSPPEKTKQEQQLQGDQSGMSLQYSVKQGSEAASLGSGTVQQKKKDLSTDADKNYEKTSEVNPEEKIPSDTQQVKSNRSNSKATQFEGEKGNLPESERRGS</sequence>
<feature type="compositionally biased region" description="Low complexity" evidence="5">
    <location>
        <begin position="743"/>
        <end position="755"/>
    </location>
</feature>
<evidence type="ECO:0000256" key="3">
    <source>
        <dbReference type="ARBA" id="ARBA00047960"/>
    </source>
</evidence>
<dbReference type="GO" id="GO:0005737">
    <property type="term" value="C:cytoplasm"/>
    <property type="evidence" value="ECO:0007669"/>
    <property type="project" value="TreeGrafter"/>
</dbReference>
<feature type="compositionally biased region" description="Polar residues" evidence="5">
    <location>
        <begin position="622"/>
        <end position="631"/>
    </location>
</feature>
<feature type="compositionally biased region" description="Basic and acidic residues" evidence="5">
    <location>
        <begin position="307"/>
        <end position="318"/>
    </location>
</feature>
<dbReference type="SFLD" id="SFLDS00019">
    <property type="entry name" value="Glutathione_Transferase_(cytos"/>
    <property type="match status" value="1"/>
</dbReference>
<feature type="compositionally biased region" description="Basic and acidic residues" evidence="5">
    <location>
        <begin position="661"/>
        <end position="670"/>
    </location>
</feature>
<comment type="catalytic activity">
    <reaction evidence="3">
        <text>RX + glutathione = an S-substituted glutathione + a halide anion + H(+)</text>
        <dbReference type="Rhea" id="RHEA:16437"/>
        <dbReference type="ChEBI" id="CHEBI:15378"/>
        <dbReference type="ChEBI" id="CHEBI:16042"/>
        <dbReference type="ChEBI" id="CHEBI:17792"/>
        <dbReference type="ChEBI" id="CHEBI:57925"/>
        <dbReference type="ChEBI" id="CHEBI:90779"/>
        <dbReference type="EC" id="2.5.1.18"/>
    </reaction>
</comment>
<dbReference type="EC" id="2.5.1.18" evidence="1"/>
<protein>
    <recommendedName>
        <fullName evidence="1">glutathione transferase</fullName>
        <ecNumber evidence="1">2.5.1.18</ecNumber>
    </recommendedName>
</protein>
<feature type="compositionally biased region" description="Polar residues" evidence="5">
    <location>
        <begin position="713"/>
        <end position="722"/>
    </location>
</feature>
<evidence type="ECO:0000256" key="5">
    <source>
        <dbReference type="SAM" id="MobiDB-lite"/>
    </source>
</evidence>
<evidence type="ECO:0000259" key="6">
    <source>
        <dbReference type="PROSITE" id="PS50405"/>
    </source>
</evidence>